<evidence type="ECO:0000313" key="1">
    <source>
        <dbReference type="EMBL" id="KKN16467.1"/>
    </source>
</evidence>
<proteinExistence type="predicted"/>
<reference evidence="1" key="1">
    <citation type="journal article" date="2015" name="Nature">
        <title>Complex archaea that bridge the gap between prokaryotes and eukaryotes.</title>
        <authorList>
            <person name="Spang A."/>
            <person name="Saw J.H."/>
            <person name="Jorgensen S.L."/>
            <person name="Zaremba-Niedzwiedzka K."/>
            <person name="Martijn J."/>
            <person name="Lind A.E."/>
            <person name="van Eijk R."/>
            <person name="Schleper C."/>
            <person name="Guy L."/>
            <person name="Ettema T.J."/>
        </authorList>
    </citation>
    <scope>NUCLEOTIDE SEQUENCE</scope>
</reference>
<accession>A0A0F9NWK2</accession>
<dbReference type="EMBL" id="LAZR01003612">
    <property type="protein sequence ID" value="KKN16467.1"/>
    <property type="molecule type" value="Genomic_DNA"/>
</dbReference>
<name>A0A0F9NWK2_9ZZZZ</name>
<gene>
    <name evidence="1" type="ORF">LCGC14_0975760</name>
</gene>
<organism evidence="1">
    <name type="scientific">marine sediment metagenome</name>
    <dbReference type="NCBI Taxonomy" id="412755"/>
    <lineage>
        <taxon>unclassified sequences</taxon>
        <taxon>metagenomes</taxon>
        <taxon>ecological metagenomes</taxon>
    </lineage>
</organism>
<sequence>MVLPKADETTMKDIDTLDAFPRPFCLVRKEDKTGVSGTGIVAGGVLFPDGVVALRWYSDWPTSVVFHDRGIEAVEKIHGHDGATEIVWLPI</sequence>
<protein>
    <submittedName>
        <fullName evidence="1">Uncharacterized protein</fullName>
    </submittedName>
</protein>
<comment type="caution">
    <text evidence="1">The sequence shown here is derived from an EMBL/GenBank/DDBJ whole genome shotgun (WGS) entry which is preliminary data.</text>
</comment>
<dbReference type="AlphaFoldDB" id="A0A0F9NWK2"/>